<dbReference type="RefSeq" id="WP_090239466.1">
    <property type="nucleotide sequence ID" value="NZ_FOQL01000001.1"/>
</dbReference>
<dbReference type="SUPFAM" id="SSF52833">
    <property type="entry name" value="Thioredoxin-like"/>
    <property type="match status" value="1"/>
</dbReference>
<dbReference type="STRING" id="425504.SAMN05216206_0642"/>
<dbReference type="GO" id="GO:0045454">
    <property type="term" value="P:cell redox homeostasis"/>
    <property type="evidence" value="ECO:0007669"/>
    <property type="project" value="TreeGrafter"/>
</dbReference>
<evidence type="ECO:0000313" key="3">
    <source>
        <dbReference type="Proteomes" id="UP000243606"/>
    </source>
</evidence>
<sequence>MKKVILLLSALALYQHWDTLNNWLQPTQASRQSEVVLYATQWCGYCAKTREQLAADGVSYREVDIEKDAAGNAIFKSLGGRGVPLIDINGTLIHGYNPQAMRAAY</sequence>
<dbReference type="PANTHER" id="PTHR34386:SF1">
    <property type="entry name" value="GLUTAREDOXIN-LIKE PROTEIN NRDH"/>
    <property type="match status" value="1"/>
</dbReference>
<dbReference type="EMBL" id="FOQL01000001">
    <property type="protein sequence ID" value="SFH88917.1"/>
    <property type="molecule type" value="Genomic_DNA"/>
</dbReference>
<evidence type="ECO:0000313" key="2">
    <source>
        <dbReference type="EMBL" id="SFH88917.1"/>
    </source>
</evidence>
<accession>A0A1I3DQA1</accession>
<dbReference type="InterPro" id="IPR002109">
    <property type="entry name" value="Glutaredoxin"/>
</dbReference>
<dbReference type="Gene3D" id="3.40.30.10">
    <property type="entry name" value="Glutaredoxin"/>
    <property type="match status" value="1"/>
</dbReference>
<dbReference type="GO" id="GO:0009055">
    <property type="term" value="F:electron transfer activity"/>
    <property type="evidence" value="ECO:0007669"/>
    <property type="project" value="TreeGrafter"/>
</dbReference>
<dbReference type="Proteomes" id="UP000243606">
    <property type="component" value="Unassembled WGS sequence"/>
</dbReference>
<dbReference type="Pfam" id="PF00462">
    <property type="entry name" value="Glutaredoxin"/>
    <property type="match status" value="1"/>
</dbReference>
<gene>
    <name evidence="2" type="ORF">SAMN05216206_0642</name>
</gene>
<proteinExistence type="predicted"/>
<dbReference type="InterPro" id="IPR036249">
    <property type="entry name" value="Thioredoxin-like_sf"/>
</dbReference>
<organism evidence="2 3">
    <name type="scientific">Pseudomonas guineae</name>
    <dbReference type="NCBI Taxonomy" id="425504"/>
    <lineage>
        <taxon>Bacteria</taxon>
        <taxon>Pseudomonadati</taxon>
        <taxon>Pseudomonadota</taxon>
        <taxon>Gammaproteobacteria</taxon>
        <taxon>Pseudomonadales</taxon>
        <taxon>Pseudomonadaceae</taxon>
        <taxon>Pseudomonas</taxon>
    </lineage>
</organism>
<feature type="domain" description="Glutaredoxin" evidence="1">
    <location>
        <begin position="35"/>
        <end position="93"/>
    </location>
</feature>
<dbReference type="AlphaFoldDB" id="A0A1I3DQA1"/>
<reference evidence="3" key="1">
    <citation type="submission" date="2016-10" db="EMBL/GenBank/DDBJ databases">
        <authorList>
            <person name="Varghese N."/>
            <person name="Submissions S."/>
        </authorList>
    </citation>
    <scope>NUCLEOTIDE SEQUENCE [LARGE SCALE GENOMIC DNA]</scope>
    <source>
        <strain evidence="3">LMG 24016</strain>
    </source>
</reference>
<protein>
    <submittedName>
        <fullName evidence="2">Glutaredoxin</fullName>
    </submittedName>
</protein>
<dbReference type="PANTHER" id="PTHR34386">
    <property type="entry name" value="GLUTAREDOXIN"/>
    <property type="match status" value="1"/>
</dbReference>
<dbReference type="OrthoDB" id="8991911at2"/>
<keyword evidence="3" id="KW-1185">Reference proteome</keyword>
<evidence type="ECO:0000259" key="1">
    <source>
        <dbReference type="Pfam" id="PF00462"/>
    </source>
</evidence>
<dbReference type="InterPro" id="IPR051548">
    <property type="entry name" value="Grx-like_ET"/>
</dbReference>
<dbReference type="PROSITE" id="PS51354">
    <property type="entry name" value="GLUTAREDOXIN_2"/>
    <property type="match status" value="1"/>
</dbReference>
<name>A0A1I3DQA1_9PSED</name>
<dbReference type="CDD" id="cd02976">
    <property type="entry name" value="NrdH"/>
    <property type="match status" value="1"/>
</dbReference>